<keyword evidence="2" id="KW-0378">Hydrolase</keyword>
<dbReference type="SUPFAM" id="SSF52266">
    <property type="entry name" value="SGNH hydrolase"/>
    <property type="match status" value="1"/>
</dbReference>
<dbReference type="CDD" id="cd01836">
    <property type="entry name" value="FeeA_FeeB_like"/>
    <property type="match status" value="1"/>
</dbReference>
<keyword evidence="3" id="KW-1185">Reference proteome</keyword>
<dbReference type="EMBL" id="JAKIKU010000006">
    <property type="protein sequence ID" value="MCL1046272.1"/>
    <property type="molecule type" value="Genomic_DNA"/>
</dbReference>
<evidence type="ECO:0000313" key="2">
    <source>
        <dbReference type="EMBL" id="MCL1046272.1"/>
    </source>
</evidence>
<accession>A0ABT0KQZ4</accession>
<evidence type="ECO:0000259" key="1">
    <source>
        <dbReference type="Pfam" id="PF13472"/>
    </source>
</evidence>
<dbReference type="InterPro" id="IPR036514">
    <property type="entry name" value="SGNH_hydro_sf"/>
</dbReference>
<name>A0ABT0KQZ4_9GAMM</name>
<sequence>MPTLHYLSLIFLWPIYLLQAIWVKKTTLKLPEPKGLREGIVRLNNADDSQLSIDTEVVSSSEPNTLSILVIGDSAAAGVGVETQQQALTGQTVQSLTALTSQQTTMTSLQTEPATQASYHKLKWRLIAKSGYSTKNCLNKLNHILSQAHQISADTVIISLGVNDVLSPISVKTWISQQQQLCELLYTSLGCSQIIITSVPPMSAFPALPQPFRWFLGSRANEFNHALTQWIDHSSLPCEQLDMRESLSNATMAEDGFHPSAEIYQHWGKMAARLIQVNTQAKDNHTSANTVQNKTSDR</sequence>
<protein>
    <submittedName>
        <fullName evidence="2">SGNH/GDSL hydrolase family protein</fullName>
    </submittedName>
</protein>
<dbReference type="InterPro" id="IPR013830">
    <property type="entry name" value="SGNH_hydro"/>
</dbReference>
<organism evidence="2 3">
    <name type="scientific">Shewanella electrodiphila</name>
    <dbReference type="NCBI Taxonomy" id="934143"/>
    <lineage>
        <taxon>Bacteria</taxon>
        <taxon>Pseudomonadati</taxon>
        <taxon>Pseudomonadota</taxon>
        <taxon>Gammaproteobacteria</taxon>
        <taxon>Alteromonadales</taxon>
        <taxon>Shewanellaceae</taxon>
        <taxon>Shewanella</taxon>
    </lineage>
</organism>
<comment type="caution">
    <text evidence="2">The sequence shown here is derived from an EMBL/GenBank/DDBJ whole genome shotgun (WGS) entry which is preliminary data.</text>
</comment>
<gene>
    <name evidence="2" type="ORF">L2737_13195</name>
</gene>
<dbReference type="RefSeq" id="WP_248956000.1">
    <property type="nucleotide sequence ID" value="NZ_JAKIKU010000006.1"/>
</dbReference>
<reference evidence="2 3" key="1">
    <citation type="submission" date="2022-01" db="EMBL/GenBank/DDBJ databases">
        <title>Whole genome-based taxonomy of the Shewanellaceae.</title>
        <authorList>
            <person name="Martin-Rodriguez A.J."/>
        </authorList>
    </citation>
    <scope>NUCLEOTIDE SEQUENCE [LARGE SCALE GENOMIC DNA]</scope>
    <source>
        <strain evidence="2 3">DSM 24955</strain>
    </source>
</reference>
<proteinExistence type="predicted"/>
<dbReference type="Pfam" id="PF13472">
    <property type="entry name" value="Lipase_GDSL_2"/>
    <property type="match status" value="1"/>
</dbReference>
<dbReference type="GO" id="GO:0016787">
    <property type="term" value="F:hydrolase activity"/>
    <property type="evidence" value="ECO:0007669"/>
    <property type="project" value="UniProtKB-KW"/>
</dbReference>
<dbReference type="Gene3D" id="3.40.50.1110">
    <property type="entry name" value="SGNH hydrolase"/>
    <property type="match status" value="1"/>
</dbReference>
<feature type="domain" description="SGNH hydrolase-type esterase" evidence="1">
    <location>
        <begin position="70"/>
        <end position="265"/>
    </location>
</feature>
<dbReference type="Proteomes" id="UP001202134">
    <property type="component" value="Unassembled WGS sequence"/>
</dbReference>
<evidence type="ECO:0000313" key="3">
    <source>
        <dbReference type="Proteomes" id="UP001202134"/>
    </source>
</evidence>